<keyword evidence="1" id="KW-0962">Peroxisome biogenesis</keyword>
<dbReference type="GO" id="GO:0016559">
    <property type="term" value="P:peroxisome fission"/>
    <property type="evidence" value="ECO:0007669"/>
    <property type="project" value="InterPro"/>
</dbReference>
<dbReference type="Pfam" id="PF05648">
    <property type="entry name" value="PEX11"/>
    <property type="match status" value="1"/>
</dbReference>
<reference evidence="6" key="1">
    <citation type="journal article" date="2020" name="Stud. Mycol.">
        <title>101 Dothideomycetes genomes: a test case for predicting lifestyles and emergence of pathogens.</title>
        <authorList>
            <person name="Haridas S."/>
            <person name="Albert R."/>
            <person name="Binder M."/>
            <person name="Bloem J."/>
            <person name="Labutti K."/>
            <person name="Salamov A."/>
            <person name="Andreopoulos B."/>
            <person name="Baker S."/>
            <person name="Barry K."/>
            <person name="Bills G."/>
            <person name="Bluhm B."/>
            <person name="Cannon C."/>
            <person name="Castanera R."/>
            <person name="Culley D."/>
            <person name="Daum C."/>
            <person name="Ezra D."/>
            <person name="Gonzalez J."/>
            <person name="Henrissat B."/>
            <person name="Kuo A."/>
            <person name="Liang C."/>
            <person name="Lipzen A."/>
            <person name="Lutzoni F."/>
            <person name="Magnuson J."/>
            <person name="Mondo S."/>
            <person name="Nolan M."/>
            <person name="Ohm R."/>
            <person name="Pangilinan J."/>
            <person name="Park H.-J."/>
            <person name="Ramirez L."/>
            <person name="Alfaro M."/>
            <person name="Sun H."/>
            <person name="Tritt A."/>
            <person name="Yoshinaga Y."/>
            <person name="Zwiers L.-H."/>
            <person name="Turgeon B."/>
            <person name="Goodwin S."/>
            <person name="Spatafora J."/>
            <person name="Crous P."/>
            <person name="Grigoriev I."/>
        </authorList>
    </citation>
    <scope>NUCLEOTIDE SEQUENCE</scope>
    <source>
        <strain evidence="6">CBS 116435</strain>
    </source>
</reference>
<comment type="caution">
    <text evidence="6">The sequence shown here is derived from an EMBL/GenBank/DDBJ whole genome shotgun (WGS) entry which is preliminary data.</text>
</comment>
<evidence type="ECO:0000313" key="6">
    <source>
        <dbReference type="EMBL" id="KAF2718791.1"/>
    </source>
</evidence>
<dbReference type="AlphaFoldDB" id="A0A9P4Q5G1"/>
<dbReference type="EMBL" id="MU003820">
    <property type="protein sequence ID" value="KAF2718791.1"/>
    <property type="molecule type" value="Genomic_DNA"/>
</dbReference>
<feature type="region of interest" description="Disordered" evidence="5">
    <location>
        <begin position="1"/>
        <end position="36"/>
    </location>
</feature>
<organism evidence="6 7">
    <name type="scientific">Polychaeton citri CBS 116435</name>
    <dbReference type="NCBI Taxonomy" id="1314669"/>
    <lineage>
        <taxon>Eukaryota</taxon>
        <taxon>Fungi</taxon>
        <taxon>Dikarya</taxon>
        <taxon>Ascomycota</taxon>
        <taxon>Pezizomycotina</taxon>
        <taxon>Dothideomycetes</taxon>
        <taxon>Dothideomycetidae</taxon>
        <taxon>Capnodiales</taxon>
        <taxon>Capnodiaceae</taxon>
        <taxon>Polychaeton</taxon>
    </lineage>
</organism>
<evidence type="ECO:0000256" key="5">
    <source>
        <dbReference type="SAM" id="MobiDB-lite"/>
    </source>
</evidence>
<dbReference type="PANTHER" id="PTHR12652">
    <property type="entry name" value="PEROXISOMAL BIOGENESIS FACTOR 11"/>
    <property type="match status" value="1"/>
</dbReference>
<keyword evidence="3" id="KW-0576">Peroxisome</keyword>
<evidence type="ECO:0000313" key="7">
    <source>
        <dbReference type="Proteomes" id="UP000799441"/>
    </source>
</evidence>
<evidence type="ECO:0000256" key="3">
    <source>
        <dbReference type="ARBA" id="ARBA00023140"/>
    </source>
</evidence>
<dbReference type="InterPro" id="IPR008733">
    <property type="entry name" value="PEX11"/>
</dbReference>
<proteinExistence type="predicted"/>
<evidence type="ECO:0000256" key="4">
    <source>
        <dbReference type="ARBA" id="ARBA00046271"/>
    </source>
</evidence>
<accession>A0A9P4Q5G1</accession>
<keyword evidence="2" id="KW-0472">Membrane</keyword>
<keyword evidence="7" id="KW-1185">Reference proteome</keyword>
<dbReference type="Proteomes" id="UP000799441">
    <property type="component" value="Unassembled WGS sequence"/>
</dbReference>
<comment type="subcellular location">
    <subcellularLocation>
        <location evidence="4">Peroxisome membrane</location>
    </subcellularLocation>
</comment>
<evidence type="ECO:0000256" key="1">
    <source>
        <dbReference type="ARBA" id="ARBA00022593"/>
    </source>
</evidence>
<protein>
    <submittedName>
        <fullName evidence="6">Uncharacterized protein</fullName>
    </submittedName>
</protein>
<feature type="compositionally biased region" description="Low complexity" evidence="5">
    <location>
        <begin position="1"/>
        <end position="15"/>
    </location>
</feature>
<sequence>MSDPVTEPGAPADTTTPPPQPQTPANSSATKGSAVDKAKKHAPMMLSLAKTPDRVILRLNKLLSTPGGLSSFLSTFNYTLYLLTYLEAKSVNLRLRLVGILNALLGSALSVSPVTATAPSRIAALASILSTTRTTLRLFGLPPMYAWLRQLLQGPKPGEDRVLYATSVTQCTVYIIYQFLENVGTLADNNILPSSAIARFNKTGKTARVYLWAYRAWMAGVACDFVRLFREAQLEKARRASRSADEKQVSTTVEADRKTDEAWWSDMVTPLSWFPVAAQFSLESGLPGFNLGVMGLCGGMAGLARTAKLWAATADEV</sequence>
<name>A0A9P4Q5G1_9PEZI</name>
<dbReference type="OrthoDB" id="10005898at2759"/>
<evidence type="ECO:0000256" key="2">
    <source>
        <dbReference type="ARBA" id="ARBA00023136"/>
    </source>
</evidence>
<dbReference type="PANTHER" id="PTHR12652:SF25">
    <property type="entry name" value="MICROBODY (PEROXISOME) PROLIFERATION PROTEIN PEROXIN 11C (EUROFUNG)"/>
    <property type="match status" value="1"/>
</dbReference>
<dbReference type="GO" id="GO:0005778">
    <property type="term" value="C:peroxisomal membrane"/>
    <property type="evidence" value="ECO:0007669"/>
    <property type="project" value="UniProtKB-SubCell"/>
</dbReference>
<gene>
    <name evidence="6" type="ORF">K431DRAFT_230080</name>
</gene>